<proteinExistence type="predicted"/>
<name>A0A6J5VYT3_PRUAR</name>
<dbReference type="EMBL" id="CAEKKB010000001">
    <property type="protein sequence ID" value="CAB4292827.1"/>
    <property type="molecule type" value="Genomic_DNA"/>
</dbReference>
<evidence type="ECO:0008006" key="3">
    <source>
        <dbReference type="Google" id="ProtNLM"/>
    </source>
</evidence>
<reference evidence="2" key="1">
    <citation type="journal article" date="2020" name="Genome Biol.">
        <title>Gamete binning: chromosome-level and haplotype-resolved genome assembly enabled by high-throughput single-cell sequencing of gamete genomes.</title>
        <authorList>
            <person name="Campoy J.A."/>
            <person name="Sun H."/>
            <person name="Goel M."/>
            <person name="Jiao W.-B."/>
            <person name="Folz-Donahue K."/>
            <person name="Wang N."/>
            <person name="Rubio M."/>
            <person name="Liu C."/>
            <person name="Kukat C."/>
            <person name="Ruiz D."/>
            <person name="Huettel B."/>
            <person name="Schneeberger K."/>
        </authorList>
    </citation>
    <scope>NUCLEOTIDE SEQUENCE [LARGE SCALE GENOMIC DNA]</scope>
    <source>
        <strain evidence="2">cv. Rojo Pasion</strain>
    </source>
</reference>
<protein>
    <recommendedName>
        <fullName evidence="3">Reverse transcriptase domain-containing protein</fullName>
    </recommendedName>
</protein>
<accession>A0A6J5VYT3</accession>
<keyword evidence="2" id="KW-1185">Reference proteome</keyword>
<gene>
    <name evidence="1" type="ORF">ORAREDHAP_LOCUS1438</name>
</gene>
<evidence type="ECO:0000313" key="2">
    <source>
        <dbReference type="Proteomes" id="UP000507245"/>
    </source>
</evidence>
<evidence type="ECO:0000313" key="1">
    <source>
        <dbReference type="EMBL" id="CAB4292827.1"/>
    </source>
</evidence>
<sequence length="62" mass="7064">MGLKVDMNKAYDRIEWDFQRVVLEKMGFATAWVQMVMSCITSVELVVLINCKTGIVLNPQEA</sequence>
<organism evidence="1 2">
    <name type="scientific">Prunus armeniaca</name>
    <name type="common">Apricot</name>
    <name type="synonym">Armeniaca vulgaris</name>
    <dbReference type="NCBI Taxonomy" id="36596"/>
    <lineage>
        <taxon>Eukaryota</taxon>
        <taxon>Viridiplantae</taxon>
        <taxon>Streptophyta</taxon>
        <taxon>Embryophyta</taxon>
        <taxon>Tracheophyta</taxon>
        <taxon>Spermatophyta</taxon>
        <taxon>Magnoliopsida</taxon>
        <taxon>eudicotyledons</taxon>
        <taxon>Gunneridae</taxon>
        <taxon>Pentapetalae</taxon>
        <taxon>rosids</taxon>
        <taxon>fabids</taxon>
        <taxon>Rosales</taxon>
        <taxon>Rosaceae</taxon>
        <taxon>Amygdaloideae</taxon>
        <taxon>Amygdaleae</taxon>
        <taxon>Prunus</taxon>
    </lineage>
</organism>
<dbReference type="OrthoDB" id="1929473at2759"/>
<dbReference type="AlphaFoldDB" id="A0A6J5VYT3"/>
<dbReference type="Proteomes" id="UP000507245">
    <property type="component" value="Unassembled WGS sequence"/>
</dbReference>